<protein>
    <submittedName>
        <fullName evidence="2">Uncharacterized protein</fullName>
    </submittedName>
</protein>
<sequence>MSAPKPPNDTFSAWDDIKYGVGFVLSVGLWIGGLGYAVISLLM</sequence>
<feature type="transmembrane region" description="Helical" evidence="1">
    <location>
        <begin position="20"/>
        <end position="42"/>
    </location>
</feature>
<evidence type="ECO:0000256" key="1">
    <source>
        <dbReference type="SAM" id="Phobius"/>
    </source>
</evidence>
<proteinExistence type="predicted"/>
<name>A0A158EP07_9BURK</name>
<gene>
    <name evidence="2" type="ORF">AWB69_00020</name>
</gene>
<dbReference type="EMBL" id="FCOK02000001">
    <property type="protein sequence ID" value="SAL09314.1"/>
    <property type="molecule type" value="Genomic_DNA"/>
</dbReference>
<keyword evidence="1" id="KW-0472">Membrane</keyword>
<dbReference type="AlphaFoldDB" id="A0A158EP07"/>
<evidence type="ECO:0000313" key="3">
    <source>
        <dbReference type="Proteomes" id="UP000054683"/>
    </source>
</evidence>
<keyword evidence="1" id="KW-0812">Transmembrane</keyword>
<reference evidence="2 3" key="1">
    <citation type="submission" date="2016-01" db="EMBL/GenBank/DDBJ databases">
        <authorList>
            <person name="Oliw E.H."/>
        </authorList>
    </citation>
    <scope>NUCLEOTIDE SEQUENCE [LARGE SCALE GENOMIC DNA]</scope>
    <source>
        <strain evidence="2">LMG 27134</strain>
    </source>
</reference>
<organism evidence="2 3">
    <name type="scientific">Caballeronia udeis</name>
    <dbReference type="NCBI Taxonomy" id="1232866"/>
    <lineage>
        <taxon>Bacteria</taxon>
        <taxon>Pseudomonadati</taxon>
        <taxon>Pseudomonadota</taxon>
        <taxon>Betaproteobacteria</taxon>
        <taxon>Burkholderiales</taxon>
        <taxon>Burkholderiaceae</taxon>
        <taxon>Caballeronia</taxon>
    </lineage>
</organism>
<dbReference type="Proteomes" id="UP000054683">
    <property type="component" value="Unassembled WGS sequence"/>
</dbReference>
<keyword evidence="1" id="KW-1133">Transmembrane helix</keyword>
<accession>A0A158EP07</accession>
<evidence type="ECO:0000313" key="2">
    <source>
        <dbReference type="EMBL" id="SAL09314.1"/>
    </source>
</evidence>